<keyword evidence="5 7" id="KW-1133">Transmembrane helix</keyword>
<dbReference type="PANTHER" id="PTHR33452:SF7">
    <property type="entry name" value="DOXX FAMILY PROTEIN"/>
    <property type="match status" value="1"/>
</dbReference>
<evidence type="ECO:0000256" key="7">
    <source>
        <dbReference type="SAM" id="Phobius"/>
    </source>
</evidence>
<name>G0A2X8_METMM</name>
<gene>
    <name evidence="8" type="ordered locus">Metme_4287</name>
</gene>
<dbReference type="InterPro" id="IPR032808">
    <property type="entry name" value="DoxX"/>
</dbReference>
<dbReference type="PANTHER" id="PTHR33452">
    <property type="entry name" value="OXIDOREDUCTASE CATD-RELATED"/>
    <property type="match status" value="1"/>
</dbReference>
<reference evidence="9" key="3">
    <citation type="submission" date="2011-05" db="EMBL/GenBank/DDBJ databases">
        <title>Complete sequence of Methylomonas methanica MC09.</title>
        <authorList>
            <consortium name="US DOE Joint Genome Institute"/>
            <person name="Lucas S."/>
            <person name="Han J."/>
            <person name="Lapidus A."/>
            <person name="Cheng J.-F."/>
            <person name="Goodwin L."/>
            <person name="Pitluck S."/>
            <person name="Peters L."/>
            <person name="Mikhailova N."/>
            <person name="Teshima H."/>
            <person name="Han C."/>
            <person name="Tapia R."/>
            <person name="Land M."/>
            <person name="Hauser L."/>
            <person name="Kyrpides N."/>
            <person name="Ivanova N."/>
            <person name="Pagani I."/>
            <person name="Stein L."/>
            <person name="Woyke T."/>
        </authorList>
    </citation>
    <scope>NUCLEOTIDE SEQUENCE [LARGE SCALE GENOMIC DNA]</scope>
    <source>
        <strain evidence="9">MC09</strain>
    </source>
</reference>
<proteinExistence type="inferred from homology"/>
<sequence>MNQTQTSSGSSCMSCGMSNGIARLGALPKQLSRWLDRRAQTLAPIFLRLLLAYEFGEAGLEKLHGENWFADLNFPFPFNMLPADFSWTLATGLEIIAPLALILGFMTRFFSAALIVLTVVAIAAVHWPADWQTLGELWKGYAISNHGYGNYKLPLMYILMLSTLLFSGAGRLSVDHWFRRAAPTH</sequence>
<dbReference type="EMBL" id="CP002738">
    <property type="protein sequence ID" value="AEG02637.1"/>
    <property type="molecule type" value="Genomic_DNA"/>
</dbReference>
<feature type="transmembrane region" description="Helical" evidence="7">
    <location>
        <begin position="155"/>
        <end position="174"/>
    </location>
</feature>
<accession>G0A2X8</accession>
<evidence type="ECO:0000313" key="9">
    <source>
        <dbReference type="Proteomes" id="UP000008888"/>
    </source>
</evidence>
<evidence type="ECO:0000256" key="4">
    <source>
        <dbReference type="ARBA" id="ARBA00022692"/>
    </source>
</evidence>
<comment type="similarity">
    <text evidence="2">Belongs to the DoxX family.</text>
</comment>
<protein>
    <submittedName>
        <fullName evidence="8">DoxX family protein</fullName>
    </submittedName>
</protein>
<keyword evidence="4 7" id="KW-0812">Transmembrane</keyword>
<keyword evidence="3" id="KW-1003">Cell membrane</keyword>
<dbReference type="RefSeq" id="WP_013820852.1">
    <property type="nucleotide sequence ID" value="NC_015572.1"/>
</dbReference>
<evidence type="ECO:0000256" key="3">
    <source>
        <dbReference type="ARBA" id="ARBA00022475"/>
    </source>
</evidence>
<reference evidence="8 9" key="1">
    <citation type="journal article" date="2011" name="J. Bacteriol.">
        <title>Complete Genome Sequence of the Aerobic Marine Methanotroph Methylomonas methanica MC09.</title>
        <authorList>
            <person name="Boden R."/>
            <person name="Cunliffe M."/>
            <person name="Scanlan J."/>
            <person name="Moussard H."/>
            <person name="Kits K.D."/>
            <person name="Klotz M.G."/>
            <person name="Jetten M.S."/>
            <person name="Vuilleumier S."/>
            <person name="Han J."/>
            <person name="Peters L."/>
            <person name="Mikhailova N."/>
            <person name="Teshima H."/>
            <person name="Tapia R."/>
            <person name="Kyrpides N."/>
            <person name="Ivanova N."/>
            <person name="Pagani I."/>
            <person name="Cheng J.F."/>
            <person name="Goodwin L."/>
            <person name="Han C."/>
            <person name="Hauser L."/>
            <person name="Land M.L."/>
            <person name="Lapidus A."/>
            <person name="Lucas S."/>
            <person name="Pitluck S."/>
            <person name="Woyke T."/>
            <person name="Stein L."/>
            <person name="Murrell J.C."/>
        </authorList>
    </citation>
    <scope>NUCLEOTIDE SEQUENCE [LARGE SCALE GENOMIC DNA]</scope>
    <source>
        <strain evidence="8 9">MC09</strain>
    </source>
</reference>
<comment type="subcellular location">
    <subcellularLocation>
        <location evidence="1">Cell membrane</location>
        <topology evidence="1">Multi-pass membrane protein</topology>
    </subcellularLocation>
</comment>
<feature type="transmembrane region" description="Helical" evidence="7">
    <location>
        <begin position="85"/>
        <end position="103"/>
    </location>
</feature>
<reference key="2">
    <citation type="submission" date="2011-05" db="EMBL/GenBank/DDBJ databases">
        <title>Complete genome sequence of the aerobic marine methanotroph Methylomonas methanica MC09.</title>
        <authorList>
            <person name="Boden R."/>
            <person name="Cunliffe M."/>
            <person name="Scanlan J."/>
            <person name="Moussard H."/>
            <person name="Kits K.D."/>
            <person name="Klotz M."/>
            <person name="Jetten M."/>
            <person name="Vuilleumier S."/>
            <person name="Han J."/>
            <person name="Peters L."/>
            <person name="Mikhailova N."/>
            <person name="Teshima H."/>
            <person name="Tapia R."/>
            <person name="Kyrpides N."/>
            <person name="Ivanova N."/>
            <person name="Pagani I."/>
            <person name="Cheng J.-F."/>
            <person name="Goodwin L."/>
            <person name="Han C."/>
            <person name="Hauser L."/>
            <person name="Land M."/>
            <person name="Lapidus A."/>
            <person name="Lucas S."/>
            <person name="Pitluck S."/>
            <person name="Woyke T."/>
            <person name="Stein L.Y."/>
            <person name="Murrell C."/>
        </authorList>
    </citation>
    <scope>NUCLEOTIDE SEQUENCE</scope>
    <source>
        <strain>MC09</strain>
    </source>
</reference>
<dbReference type="STRING" id="857087.Metme_4287"/>
<dbReference type="KEGG" id="mmt:Metme_4287"/>
<feature type="transmembrane region" description="Helical" evidence="7">
    <location>
        <begin position="110"/>
        <end position="129"/>
    </location>
</feature>
<keyword evidence="6 7" id="KW-0472">Membrane</keyword>
<evidence type="ECO:0000256" key="1">
    <source>
        <dbReference type="ARBA" id="ARBA00004651"/>
    </source>
</evidence>
<dbReference type="AlphaFoldDB" id="G0A2X8"/>
<dbReference type="GO" id="GO:0005886">
    <property type="term" value="C:plasma membrane"/>
    <property type="evidence" value="ECO:0007669"/>
    <property type="project" value="UniProtKB-SubCell"/>
</dbReference>
<evidence type="ECO:0000256" key="6">
    <source>
        <dbReference type="ARBA" id="ARBA00023136"/>
    </source>
</evidence>
<dbReference type="Pfam" id="PF07681">
    <property type="entry name" value="DoxX"/>
    <property type="match status" value="1"/>
</dbReference>
<dbReference type="HOGENOM" id="CLU_058421_4_1_6"/>
<organism evidence="8 9">
    <name type="scientific">Methylomonas methanica (strain DSM 25384 / MC09)</name>
    <dbReference type="NCBI Taxonomy" id="857087"/>
    <lineage>
        <taxon>Bacteria</taxon>
        <taxon>Pseudomonadati</taxon>
        <taxon>Pseudomonadota</taxon>
        <taxon>Gammaproteobacteria</taxon>
        <taxon>Methylococcales</taxon>
        <taxon>Methylococcaceae</taxon>
        <taxon>Methylomonas</taxon>
    </lineage>
</organism>
<dbReference type="eggNOG" id="COG2259">
    <property type="taxonomic scope" value="Bacteria"/>
</dbReference>
<keyword evidence="9" id="KW-1185">Reference proteome</keyword>
<evidence type="ECO:0000256" key="2">
    <source>
        <dbReference type="ARBA" id="ARBA00006679"/>
    </source>
</evidence>
<evidence type="ECO:0000256" key="5">
    <source>
        <dbReference type="ARBA" id="ARBA00022989"/>
    </source>
</evidence>
<dbReference type="Proteomes" id="UP000008888">
    <property type="component" value="Chromosome"/>
</dbReference>
<evidence type="ECO:0000313" key="8">
    <source>
        <dbReference type="EMBL" id="AEG02637.1"/>
    </source>
</evidence>
<dbReference type="InterPro" id="IPR051907">
    <property type="entry name" value="DoxX-like_oxidoreductase"/>
</dbReference>